<sequence>MDQVVCTLTDKKDQSKYVCFIQKKPAGIIIGLSNGETVWKADLSEETLSHLKKKLSLKSTEDYALKLKSACRSGSAFVSLQEDNAVLHLSSEPADLNVSFSKLTDQEGKTELKDLLFKMADSLMQQDNTGATSSSSPLKTPQKKSMGFEPRRQPTGPTIAVKKRLPGDSLINPGTKRKRSATGVAFDDGDDT</sequence>
<name>A0ACC5ZGU4_9TELE</name>
<accession>A0ACC5ZGU4</accession>
<gene>
    <name evidence="1" type="ORF">PDJAM_G00148450</name>
</gene>
<dbReference type="EMBL" id="CM040998">
    <property type="protein sequence ID" value="MCJ8747017.1"/>
    <property type="molecule type" value="Genomic_DNA"/>
</dbReference>
<keyword evidence="2" id="KW-1185">Reference proteome</keyword>
<comment type="caution">
    <text evidence="1">The sequence shown here is derived from an EMBL/GenBank/DDBJ whole genome shotgun (WGS) entry which is preliminary data.</text>
</comment>
<reference evidence="1" key="1">
    <citation type="submission" date="2020-02" db="EMBL/GenBank/DDBJ databases">
        <title>Genome sequencing of the panga catfish, Pangasius djambal.</title>
        <authorList>
            <person name="Wen M."/>
            <person name="Zahm M."/>
            <person name="Roques C."/>
            <person name="Cabau C."/>
            <person name="Klopp C."/>
            <person name="Donnadieu C."/>
            <person name="Jouanno E."/>
            <person name="Avarre J.-C."/>
            <person name="Campet M."/>
            <person name="Ha T."/>
            <person name="Dugue R."/>
            <person name="Lampietro C."/>
            <person name="Louis A."/>
            <person name="Herpin A."/>
            <person name="Echchiki A."/>
            <person name="Berthelot C."/>
            <person name="Parey E."/>
            <person name="Roest-Crollius H."/>
            <person name="Braasch I."/>
            <person name="Postlethwait J.H."/>
            <person name="Bobe J."/>
            <person name="Montfort J."/>
            <person name="Bouchez O."/>
            <person name="Begum T."/>
            <person name="Schartl M."/>
            <person name="Gustiano R."/>
            <person name="Guiguen Y."/>
        </authorList>
    </citation>
    <scope>NUCLEOTIDE SEQUENCE</scope>
    <source>
        <strain evidence="1">Pdj_M5554</strain>
    </source>
</reference>
<protein>
    <submittedName>
        <fullName evidence="1">Uncharacterized protein</fullName>
    </submittedName>
</protein>
<proteinExistence type="predicted"/>
<dbReference type="Proteomes" id="UP000830395">
    <property type="component" value="Chromosome 24"/>
</dbReference>
<evidence type="ECO:0000313" key="2">
    <source>
        <dbReference type="Proteomes" id="UP000830395"/>
    </source>
</evidence>
<organism evidence="1 2">
    <name type="scientific">Pangasius djambal</name>
    <dbReference type="NCBI Taxonomy" id="1691987"/>
    <lineage>
        <taxon>Eukaryota</taxon>
        <taxon>Metazoa</taxon>
        <taxon>Chordata</taxon>
        <taxon>Craniata</taxon>
        <taxon>Vertebrata</taxon>
        <taxon>Euteleostomi</taxon>
        <taxon>Actinopterygii</taxon>
        <taxon>Neopterygii</taxon>
        <taxon>Teleostei</taxon>
        <taxon>Ostariophysi</taxon>
        <taxon>Siluriformes</taxon>
        <taxon>Pangasiidae</taxon>
        <taxon>Pangasius</taxon>
    </lineage>
</organism>
<evidence type="ECO:0000313" key="1">
    <source>
        <dbReference type="EMBL" id="MCJ8747017.1"/>
    </source>
</evidence>